<keyword evidence="4" id="KW-0677">Repeat</keyword>
<dbReference type="InterPro" id="IPR051733">
    <property type="entry name" value="WD_repeat_DCAF13/WDSOF1"/>
</dbReference>
<protein>
    <submittedName>
        <fullName evidence="10">Putative sof1-like rrna processing protein</fullName>
    </submittedName>
</protein>
<feature type="domain" description="Sof1-like protein" evidence="9">
    <location>
        <begin position="354"/>
        <end position="439"/>
    </location>
</feature>
<dbReference type="SMART" id="SM00320">
    <property type="entry name" value="WD40"/>
    <property type="match status" value="7"/>
</dbReference>
<keyword evidence="6" id="KW-0687">Ribonucleoprotein</keyword>
<dbReference type="AlphaFoldDB" id="A0A2R5L3U4"/>
<keyword evidence="5" id="KW-0539">Nucleus</keyword>
<evidence type="ECO:0000256" key="5">
    <source>
        <dbReference type="ARBA" id="ARBA00023242"/>
    </source>
</evidence>
<dbReference type="CDD" id="cd00200">
    <property type="entry name" value="WD40"/>
    <property type="match status" value="1"/>
</dbReference>
<feature type="repeat" description="WD" evidence="7">
    <location>
        <begin position="321"/>
        <end position="362"/>
    </location>
</feature>
<dbReference type="PRINTS" id="PR00320">
    <property type="entry name" value="GPROTEINBRPT"/>
</dbReference>
<evidence type="ECO:0000259" key="9">
    <source>
        <dbReference type="Pfam" id="PF04158"/>
    </source>
</evidence>
<feature type="repeat" description="WD" evidence="7">
    <location>
        <begin position="62"/>
        <end position="104"/>
    </location>
</feature>
<dbReference type="PROSITE" id="PS50294">
    <property type="entry name" value="WD_REPEATS_REGION"/>
    <property type="match status" value="3"/>
</dbReference>
<evidence type="ECO:0000256" key="6">
    <source>
        <dbReference type="ARBA" id="ARBA00023274"/>
    </source>
</evidence>
<evidence type="ECO:0000313" key="10">
    <source>
        <dbReference type="EMBL" id="MBY04141.1"/>
    </source>
</evidence>
<dbReference type="EMBL" id="GGLE01000015">
    <property type="protein sequence ID" value="MBY04141.1"/>
    <property type="molecule type" value="Transcribed_RNA"/>
</dbReference>
<evidence type="ECO:0000256" key="3">
    <source>
        <dbReference type="ARBA" id="ARBA00022574"/>
    </source>
</evidence>
<name>A0A2R5L3U4_9ACAR</name>
<evidence type="ECO:0000256" key="4">
    <source>
        <dbReference type="ARBA" id="ARBA00022737"/>
    </source>
</evidence>
<dbReference type="InterPro" id="IPR007287">
    <property type="entry name" value="Sof1"/>
</dbReference>
<dbReference type="PANTHER" id="PTHR22851">
    <property type="entry name" value="U3 SMALL NUCLEOLAR RNA U3 SNORNA ASSOCIATED PROTEIN"/>
    <property type="match status" value="1"/>
</dbReference>
<dbReference type="PROSITE" id="PS50082">
    <property type="entry name" value="WD_REPEATS_2"/>
    <property type="match status" value="4"/>
</dbReference>
<reference evidence="10" key="1">
    <citation type="submission" date="2018-03" db="EMBL/GenBank/DDBJ databases">
        <title>The relapsing fever spirochete Borrelia turicatae persists in the highly oxidative environment of its soft-bodied tick vector.</title>
        <authorList>
            <person name="Bourret T.J."/>
            <person name="Boyle W.K."/>
            <person name="Valenzuela J.G."/>
            <person name="Oliveira F."/>
            <person name="Lopez J.E."/>
        </authorList>
    </citation>
    <scope>NUCLEOTIDE SEQUENCE</scope>
    <source>
        <strain evidence="10">Kansas strain/isolate</strain>
        <tissue evidence="10">Salivary glands</tissue>
    </source>
</reference>
<dbReference type="Pfam" id="PF00400">
    <property type="entry name" value="WD40"/>
    <property type="match status" value="5"/>
</dbReference>
<dbReference type="SUPFAM" id="SSF50978">
    <property type="entry name" value="WD40 repeat-like"/>
    <property type="match status" value="1"/>
</dbReference>
<organism evidence="10">
    <name type="scientific">Ornithodoros turicata</name>
    <dbReference type="NCBI Taxonomy" id="34597"/>
    <lineage>
        <taxon>Eukaryota</taxon>
        <taxon>Metazoa</taxon>
        <taxon>Ecdysozoa</taxon>
        <taxon>Arthropoda</taxon>
        <taxon>Chelicerata</taxon>
        <taxon>Arachnida</taxon>
        <taxon>Acari</taxon>
        <taxon>Parasitiformes</taxon>
        <taxon>Ixodida</taxon>
        <taxon>Ixodoidea</taxon>
        <taxon>Argasidae</taxon>
        <taxon>Ornithodorinae</taxon>
        <taxon>Ornithodoros</taxon>
    </lineage>
</organism>
<feature type="repeat" description="WD" evidence="7">
    <location>
        <begin position="278"/>
        <end position="319"/>
    </location>
</feature>
<dbReference type="PANTHER" id="PTHR22851:SF0">
    <property type="entry name" value="DDB1- AND CUL4-ASSOCIATED FACTOR 13"/>
    <property type="match status" value="1"/>
</dbReference>
<keyword evidence="3 7" id="KW-0853">WD repeat</keyword>
<evidence type="ECO:0000256" key="7">
    <source>
        <dbReference type="PROSITE-ProRule" id="PRU00221"/>
    </source>
</evidence>
<dbReference type="InterPro" id="IPR020472">
    <property type="entry name" value="WD40_PAC1"/>
</dbReference>
<proteinExistence type="inferred from homology"/>
<dbReference type="FunFam" id="2.130.10.10:FF:000132">
    <property type="entry name" value="DDB1- and CUL4-associated factor 13"/>
    <property type="match status" value="1"/>
</dbReference>
<feature type="repeat" description="WD" evidence="7">
    <location>
        <begin position="105"/>
        <end position="137"/>
    </location>
</feature>
<comment type="similarity">
    <text evidence="2">Belongs to the WD repeat DCAF13/WDSOF1 family.</text>
</comment>
<dbReference type="GO" id="GO:0000462">
    <property type="term" value="P:maturation of SSU-rRNA from tricistronic rRNA transcript (SSU-rRNA, 5.8S rRNA, LSU-rRNA)"/>
    <property type="evidence" value="ECO:0007669"/>
    <property type="project" value="TreeGrafter"/>
</dbReference>
<evidence type="ECO:0000256" key="2">
    <source>
        <dbReference type="ARBA" id="ARBA00005649"/>
    </source>
</evidence>
<comment type="subcellular location">
    <subcellularLocation>
        <location evidence="1">Nucleus</location>
        <location evidence="1">Nucleolus</location>
    </subcellularLocation>
</comment>
<sequence>MKVKVLSRNPDDYLRETKHDIHKVQRNYDPKLHPFEECREYTRALNAVKLEKIFAKPFIGNLDGHRDGVQVLHKHPKSLSHVVSGSCDGEVKIWSLPQRKCVRTIQAHRGMVRGLTFLNDGHSFLTIGDDKNIKMWSGEAPSMGETEEPLNTTITKGVLMGISHHYKENQFATCGETVHLWEEERSEPLRTLNWGVDTIYCIRFNPVEVNLLASASSDRSIILYDTRESQPLRRVVLELRSNAICWNPMEAYIFTCANEDYNLYTFDLRNLSSAVGMHVDHVSAVIDVDYSPTGKELVSGSYDKTVRIFSTDHRHSREVYHTKRMQRLTSVAWTLDNKYIATGSDEMNIRLWKAYASEKLGTLSHREKMTFRYQDKLKEKFAQHPQVSRIARHRHVPKHIYNAQRENRAMLVSRLRKEANRRAHSKPGTAPSKPKRQKFVLAEEQ</sequence>
<feature type="region of interest" description="Disordered" evidence="8">
    <location>
        <begin position="417"/>
        <end position="445"/>
    </location>
</feature>
<evidence type="ECO:0000256" key="1">
    <source>
        <dbReference type="ARBA" id="ARBA00004604"/>
    </source>
</evidence>
<dbReference type="InterPro" id="IPR001680">
    <property type="entry name" value="WD40_rpt"/>
</dbReference>
<dbReference type="GO" id="GO:0032040">
    <property type="term" value="C:small-subunit processome"/>
    <property type="evidence" value="ECO:0007669"/>
    <property type="project" value="TreeGrafter"/>
</dbReference>
<dbReference type="Gene3D" id="2.130.10.10">
    <property type="entry name" value="YVTN repeat-like/Quinoprotein amine dehydrogenase"/>
    <property type="match status" value="2"/>
</dbReference>
<dbReference type="InterPro" id="IPR036322">
    <property type="entry name" value="WD40_repeat_dom_sf"/>
</dbReference>
<dbReference type="Pfam" id="PF04158">
    <property type="entry name" value="Sof1"/>
    <property type="match status" value="1"/>
</dbReference>
<dbReference type="FunFam" id="2.130.10.10:FF:000826">
    <property type="entry name" value="DDB1- and CUL4-associated factor 13"/>
    <property type="match status" value="1"/>
</dbReference>
<accession>A0A2R5L3U4</accession>
<evidence type="ECO:0000256" key="8">
    <source>
        <dbReference type="SAM" id="MobiDB-lite"/>
    </source>
</evidence>
<dbReference type="InterPro" id="IPR015943">
    <property type="entry name" value="WD40/YVTN_repeat-like_dom_sf"/>
</dbReference>